<sequence>MTPPNALPPHPSQPVRVACPHGHARLLDELADRYDLIYADWDASTARQGRALDALLTAALGPGPHRVLDNACGIGTQSLGLAALGHRVTGTDLSPASVTRAAREAARRGLALPLAVADMRALPFTDASFDAVVCADNALPHLLTGDDVATALAETLRVLRPGGLLLVSTRPYAELRRARPQSEPPHVHTGPEGRTVTFQLWHWHADGERYDVELFQLLPTGSTWTTRTSSATYWALPEEETAGYARRAGFAEALWRAPADTGFHQPLLAARRPAAP</sequence>
<protein>
    <submittedName>
        <fullName evidence="5">SAM-dependent methyltransferase</fullName>
    </submittedName>
</protein>
<dbReference type="InterPro" id="IPR029063">
    <property type="entry name" value="SAM-dependent_MTases_sf"/>
</dbReference>
<dbReference type="GO" id="GO:0032259">
    <property type="term" value="P:methylation"/>
    <property type="evidence" value="ECO:0007669"/>
    <property type="project" value="UniProtKB-KW"/>
</dbReference>
<organism evidence="5 6">
    <name type="scientific">Streptomyces avidinii</name>
    <dbReference type="NCBI Taxonomy" id="1895"/>
    <lineage>
        <taxon>Bacteria</taxon>
        <taxon>Bacillati</taxon>
        <taxon>Actinomycetota</taxon>
        <taxon>Actinomycetes</taxon>
        <taxon>Kitasatosporales</taxon>
        <taxon>Streptomycetaceae</taxon>
        <taxon>Streptomyces</taxon>
    </lineage>
</organism>
<dbReference type="InterPro" id="IPR041698">
    <property type="entry name" value="Methyltransf_25"/>
</dbReference>
<dbReference type="SUPFAM" id="SSF53335">
    <property type="entry name" value="S-adenosyl-L-methionine-dependent methyltransferases"/>
    <property type="match status" value="1"/>
</dbReference>
<evidence type="ECO:0000256" key="2">
    <source>
        <dbReference type="ARBA" id="ARBA00022679"/>
    </source>
</evidence>
<dbReference type="Gene3D" id="3.40.50.150">
    <property type="entry name" value="Vaccinia Virus protein VP39"/>
    <property type="match status" value="1"/>
</dbReference>
<dbReference type="EMBL" id="JAGGLQ010000003">
    <property type="protein sequence ID" value="MBP2036700.1"/>
    <property type="molecule type" value="Genomic_DNA"/>
</dbReference>
<proteinExistence type="predicted"/>
<reference evidence="5 6" key="1">
    <citation type="submission" date="2021-03" db="EMBL/GenBank/DDBJ databases">
        <title>Genomic Encyclopedia of Type Strains, Phase IV (KMG-IV): sequencing the most valuable type-strain genomes for metagenomic binning, comparative biology and taxonomic classification.</title>
        <authorList>
            <person name="Goeker M."/>
        </authorList>
    </citation>
    <scope>NUCLEOTIDE SEQUENCE [LARGE SCALE GENOMIC DNA]</scope>
    <source>
        <strain evidence="5 6">DSM 40526</strain>
    </source>
</reference>
<dbReference type="Proteomes" id="UP001519310">
    <property type="component" value="Unassembled WGS sequence"/>
</dbReference>
<accession>A0ABS4L3M6</accession>
<dbReference type="GO" id="GO:0008168">
    <property type="term" value="F:methyltransferase activity"/>
    <property type="evidence" value="ECO:0007669"/>
    <property type="project" value="UniProtKB-KW"/>
</dbReference>
<gene>
    <name evidence="5" type="ORF">J2Z77_002491</name>
</gene>
<dbReference type="PANTHER" id="PTHR43464:SF19">
    <property type="entry name" value="UBIQUINONE BIOSYNTHESIS O-METHYLTRANSFERASE, MITOCHONDRIAL"/>
    <property type="match status" value="1"/>
</dbReference>
<keyword evidence="2" id="KW-0808">Transferase</keyword>
<keyword evidence="6" id="KW-1185">Reference proteome</keyword>
<feature type="domain" description="Methyltransferase" evidence="4">
    <location>
        <begin position="67"/>
        <end position="163"/>
    </location>
</feature>
<dbReference type="CDD" id="cd02440">
    <property type="entry name" value="AdoMet_MTases"/>
    <property type="match status" value="1"/>
</dbReference>
<dbReference type="Pfam" id="PF13649">
    <property type="entry name" value="Methyltransf_25"/>
    <property type="match status" value="1"/>
</dbReference>
<dbReference type="PANTHER" id="PTHR43464">
    <property type="entry name" value="METHYLTRANSFERASE"/>
    <property type="match status" value="1"/>
</dbReference>
<keyword evidence="3" id="KW-0949">S-adenosyl-L-methionine</keyword>
<keyword evidence="1 5" id="KW-0489">Methyltransferase</keyword>
<evidence type="ECO:0000313" key="5">
    <source>
        <dbReference type="EMBL" id="MBP2036700.1"/>
    </source>
</evidence>
<evidence type="ECO:0000259" key="4">
    <source>
        <dbReference type="Pfam" id="PF13649"/>
    </source>
</evidence>
<name>A0ABS4L3M6_STRAV</name>
<evidence type="ECO:0000256" key="3">
    <source>
        <dbReference type="ARBA" id="ARBA00022691"/>
    </source>
</evidence>
<comment type="caution">
    <text evidence="5">The sequence shown here is derived from an EMBL/GenBank/DDBJ whole genome shotgun (WGS) entry which is preliminary data.</text>
</comment>
<evidence type="ECO:0000313" key="6">
    <source>
        <dbReference type="Proteomes" id="UP001519310"/>
    </source>
</evidence>
<evidence type="ECO:0000256" key="1">
    <source>
        <dbReference type="ARBA" id="ARBA00022603"/>
    </source>
</evidence>